<reference evidence="10" key="1">
    <citation type="journal article" date="2019" name="Int. J. Syst. Evol. Microbiol.">
        <title>The Global Catalogue of Microorganisms (GCM) 10K type strain sequencing project: providing services to taxonomists for standard genome sequencing and annotation.</title>
        <authorList>
            <consortium name="The Broad Institute Genomics Platform"/>
            <consortium name="The Broad Institute Genome Sequencing Center for Infectious Disease"/>
            <person name="Wu L."/>
            <person name="Ma J."/>
        </authorList>
    </citation>
    <scope>NUCLEOTIDE SEQUENCE [LARGE SCALE GENOMIC DNA]</scope>
    <source>
        <strain evidence="10">KCTC 52606</strain>
    </source>
</reference>
<evidence type="ECO:0000256" key="5">
    <source>
        <dbReference type="ARBA" id="ARBA00023004"/>
    </source>
</evidence>
<dbReference type="RefSeq" id="WP_336920665.1">
    <property type="nucleotide sequence ID" value="NZ_JBANRN010000028.1"/>
</dbReference>
<dbReference type="PANTHER" id="PTHR11961">
    <property type="entry name" value="CYTOCHROME C"/>
    <property type="match status" value="1"/>
</dbReference>
<dbReference type="SUPFAM" id="SSF46626">
    <property type="entry name" value="Cytochrome c"/>
    <property type="match status" value="1"/>
</dbReference>
<dbReference type="PROSITE" id="PS51257">
    <property type="entry name" value="PROKAR_LIPOPROTEIN"/>
    <property type="match status" value="1"/>
</dbReference>
<protein>
    <submittedName>
        <fullName evidence="9">C-type cytochrome</fullName>
    </submittedName>
</protein>
<name>A0ABV7E987_9SPHN</name>
<dbReference type="Gene3D" id="1.10.760.10">
    <property type="entry name" value="Cytochrome c-like domain"/>
    <property type="match status" value="1"/>
</dbReference>
<evidence type="ECO:0000256" key="2">
    <source>
        <dbReference type="ARBA" id="ARBA00022617"/>
    </source>
</evidence>
<keyword evidence="10" id="KW-1185">Reference proteome</keyword>
<accession>A0ABV7E987</accession>
<dbReference type="InterPro" id="IPR009056">
    <property type="entry name" value="Cyt_c-like_dom"/>
</dbReference>
<gene>
    <name evidence="9" type="ORF">ACFODK_00020</name>
</gene>
<dbReference type="Proteomes" id="UP001595378">
    <property type="component" value="Unassembled WGS sequence"/>
</dbReference>
<organism evidence="9 10">
    <name type="scientific">Alteraurantiacibacter lauratis</name>
    <dbReference type="NCBI Taxonomy" id="2054627"/>
    <lineage>
        <taxon>Bacteria</taxon>
        <taxon>Pseudomonadati</taxon>
        <taxon>Pseudomonadota</taxon>
        <taxon>Alphaproteobacteria</taxon>
        <taxon>Sphingomonadales</taxon>
        <taxon>Erythrobacteraceae</taxon>
        <taxon>Alteraurantiacibacter</taxon>
    </lineage>
</organism>
<dbReference type="InterPro" id="IPR036909">
    <property type="entry name" value="Cyt_c-like_dom_sf"/>
</dbReference>
<evidence type="ECO:0000256" key="7">
    <source>
        <dbReference type="SAM" id="SignalP"/>
    </source>
</evidence>
<dbReference type="PRINTS" id="PR00604">
    <property type="entry name" value="CYTCHRMECIAB"/>
</dbReference>
<evidence type="ECO:0000256" key="4">
    <source>
        <dbReference type="ARBA" id="ARBA00022982"/>
    </source>
</evidence>
<keyword evidence="5 6" id="KW-0408">Iron</keyword>
<comment type="caution">
    <text evidence="9">The sequence shown here is derived from an EMBL/GenBank/DDBJ whole genome shotgun (WGS) entry which is preliminary data.</text>
</comment>
<evidence type="ECO:0000313" key="9">
    <source>
        <dbReference type="EMBL" id="MFC3099279.1"/>
    </source>
</evidence>
<dbReference type="PROSITE" id="PS51007">
    <property type="entry name" value="CYTC"/>
    <property type="match status" value="1"/>
</dbReference>
<evidence type="ECO:0000259" key="8">
    <source>
        <dbReference type="PROSITE" id="PS51007"/>
    </source>
</evidence>
<evidence type="ECO:0000313" key="10">
    <source>
        <dbReference type="Proteomes" id="UP001595378"/>
    </source>
</evidence>
<feature type="signal peptide" evidence="7">
    <location>
        <begin position="1"/>
        <end position="22"/>
    </location>
</feature>
<keyword evidence="3 6" id="KW-0479">Metal-binding</keyword>
<evidence type="ECO:0000256" key="6">
    <source>
        <dbReference type="PROSITE-ProRule" id="PRU00433"/>
    </source>
</evidence>
<keyword evidence="4" id="KW-0249">Electron transport</keyword>
<sequence length="151" mass="15742">MRNMITAGIVACAMALTGCSQSGDAPDEGQMIAQEQAQVAALEGDAELVERGERLFSSCSVCHSIDSDVPSPAGPHLEFVVGRGVGGVEDYPYSPALTGSADLWTVDNLGNFLRNPQEAYPGTAMAFAGIEDDADRQAVIAYLATLTGSDE</sequence>
<keyword evidence="1" id="KW-0813">Transport</keyword>
<keyword evidence="2 6" id="KW-0349">Heme</keyword>
<dbReference type="Pfam" id="PF00034">
    <property type="entry name" value="Cytochrom_C"/>
    <property type="match status" value="1"/>
</dbReference>
<evidence type="ECO:0000256" key="1">
    <source>
        <dbReference type="ARBA" id="ARBA00022448"/>
    </source>
</evidence>
<keyword evidence="7" id="KW-0732">Signal</keyword>
<feature type="chain" id="PRO_5045101459" evidence="7">
    <location>
        <begin position="23"/>
        <end position="151"/>
    </location>
</feature>
<dbReference type="InterPro" id="IPR002327">
    <property type="entry name" value="Cyt_c_1A/1B"/>
</dbReference>
<feature type="domain" description="Cytochrome c" evidence="8">
    <location>
        <begin position="47"/>
        <end position="147"/>
    </location>
</feature>
<evidence type="ECO:0000256" key="3">
    <source>
        <dbReference type="ARBA" id="ARBA00022723"/>
    </source>
</evidence>
<dbReference type="EMBL" id="JBHRSU010000001">
    <property type="protein sequence ID" value="MFC3099279.1"/>
    <property type="molecule type" value="Genomic_DNA"/>
</dbReference>
<proteinExistence type="predicted"/>